<protein>
    <submittedName>
        <fullName evidence="2">Helix-turn-helix domain-containing protein</fullName>
    </submittedName>
</protein>
<accession>A0A939HFB7</accession>
<gene>
    <name evidence="2" type="ORF">J1902_04785</name>
</gene>
<reference evidence="2" key="1">
    <citation type="submission" date="2021-03" db="EMBL/GenBank/DDBJ databases">
        <title>A new species, PO-11, isolated from a karst cave deposit.</title>
        <authorList>
            <person name="Zhaoxiaoyong W."/>
        </authorList>
    </citation>
    <scope>NUCLEOTIDE SEQUENCE</scope>
    <source>
        <strain evidence="2">PO-11</strain>
    </source>
</reference>
<evidence type="ECO:0000259" key="1">
    <source>
        <dbReference type="Pfam" id="PF09339"/>
    </source>
</evidence>
<evidence type="ECO:0000313" key="2">
    <source>
        <dbReference type="EMBL" id="MBO1267303.1"/>
    </source>
</evidence>
<dbReference type="GO" id="GO:0003677">
    <property type="term" value="F:DNA binding"/>
    <property type="evidence" value="ECO:0007669"/>
    <property type="project" value="InterPro"/>
</dbReference>
<dbReference type="EMBL" id="JAFNLL010000007">
    <property type="protein sequence ID" value="MBO1267303.1"/>
    <property type="molecule type" value="Genomic_DNA"/>
</dbReference>
<proteinExistence type="predicted"/>
<comment type="caution">
    <text evidence="2">The sequence shown here is derived from an EMBL/GenBank/DDBJ whole genome shotgun (WGS) entry which is preliminary data.</text>
</comment>
<keyword evidence="3" id="KW-1185">Reference proteome</keyword>
<name>A0A939HFB7_9MICC</name>
<evidence type="ECO:0000313" key="3">
    <source>
        <dbReference type="Proteomes" id="UP000664164"/>
    </source>
</evidence>
<dbReference type="InterPro" id="IPR036390">
    <property type="entry name" value="WH_DNA-bd_sf"/>
</dbReference>
<sequence>MSTQTTLPAWAIQRVAAALDVEHRDGGPKTAVDIARRTGLSKSLARRCLNQLRSQRTAR</sequence>
<dbReference type="GO" id="GO:0006355">
    <property type="term" value="P:regulation of DNA-templated transcription"/>
    <property type="evidence" value="ECO:0007669"/>
    <property type="project" value="InterPro"/>
</dbReference>
<dbReference type="RefSeq" id="WP_207615098.1">
    <property type="nucleotide sequence ID" value="NZ_JAFNLL010000007.1"/>
</dbReference>
<feature type="domain" description="HTH iclR-type" evidence="1">
    <location>
        <begin position="23"/>
        <end position="55"/>
    </location>
</feature>
<dbReference type="InterPro" id="IPR036388">
    <property type="entry name" value="WH-like_DNA-bd_sf"/>
</dbReference>
<dbReference type="InterPro" id="IPR005471">
    <property type="entry name" value="Tscrpt_reg_IclR_N"/>
</dbReference>
<organism evidence="2 3">
    <name type="scientific">Arthrobacter cavernae</name>
    <dbReference type="NCBI Taxonomy" id="2817681"/>
    <lineage>
        <taxon>Bacteria</taxon>
        <taxon>Bacillati</taxon>
        <taxon>Actinomycetota</taxon>
        <taxon>Actinomycetes</taxon>
        <taxon>Micrococcales</taxon>
        <taxon>Micrococcaceae</taxon>
        <taxon>Arthrobacter</taxon>
    </lineage>
</organism>
<dbReference type="Proteomes" id="UP000664164">
    <property type="component" value="Unassembled WGS sequence"/>
</dbReference>
<dbReference type="SUPFAM" id="SSF46785">
    <property type="entry name" value="Winged helix' DNA-binding domain"/>
    <property type="match status" value="1"/>
</dbReference>
<dbReference type="AlphaFoldDB" id="A0A939HFB7"/>
<dbReference type="Gene3D" id="1.10.10.10">
    <property type="entry name" value="Winged helix-like DNA-binding domain superfamily/Winged helix DNA-binding domain"/>
    <property type="match status" value="1"/>
</dbReference>
<dbReference type="Pfam" id="PF09339">
    <property type="entry name" value="HTH_IclR"/>
    <property type="match status" value="1"/>
</dbReference>